<proteinExistence type="inferred from homology"/>
<reference evidence="8" key="1">
    <citation type="submission" date="2015-07" db="EMBL/GenBank/DDBJ databases">
        <title>Complete genome sequence and phylogenetic analysis of Limnochorda pilosa.</title>
        <authorList>
            <person name="Watanabe M."/>
            <person name="Kojima H."/>
            <person name="Fukui M."/>
        </authorList>
    </citation>
    <scope>NUCLEOTIDE SEQUENCE [LARGE SCALE GENOMIC DNA]</scope>
    <source>
        <strain evidence="8">HC45</strain>
    </source>
</reference>
<dbReference type="KEGG" id="lpil:LIP_2028"/>
<feature type="region of interest" description="Disordered" evidence="5">
    <location>
        <begin position="297"/>
        <end position="321"/>
    </location>
</feature>
<evidence type="ECO:0000313" key="8">
    <source>
        <dbReference type="Proteomes" id="UP000065807"/>
    </source>
</evidence>
<feature type="domain" description="HTH cro/C1-type" evidence="6">
    <location>
        <begin position="7"/>
        <end position="28"/>
    </location>
</feature>
<comment type="similarity">
    <text evidence="1">Belongs to the SorC transcriptional regulatory family.</text>
</comment>
<dbReference type="Proteomes" id="UP000065807">
    <property type="component" value="Chromosome"/>
</dbReference>
<sequence>MHICSCHGLTQLEIARRLGVSRPTISRLLQRARDIGLVRITISQGVENVTDLSNMLCRFFDLKEAVVVPAAATIPDTLRQTVGHSAASYVQNLLRPGVTLAISWGITLYETVKAMRPEHVPGMNVVQLVGGLGSTSPVLQSFDLARRVAELHDAECHPLHAPTREALMRDISVRRSLEMARTAQVALVGLDALWRHTSLVRVDGLGDREQRLLTEAGAAGECCFHFYTIDGIECDTVLSQQVMSLSLAELRALPLVVGVASDLDTVEAILGGLRTGVLDVLIVDQVAAERIITEEEDRRSRLGKADGASKASTTADGSTGA</sequence>
<keyword evidence="4" id="KW-0804">Transcription</keyword>
<dbReference type="PATRIC" id="fig|1555112.3.peg.2062"/>
<dbReference type="InterPro" id="IPR001387">
    <property type="entry name" value="Cro/C1-type_HTH"/>
</dbReference>
<dbReference type="RefSeq" id="WP_158509619.1">
    <property type="nucleotide sequence ID" value="NZ_AP014924.1"/>
</dbReference>
<dbReference type="OrthoDB" id="58802at2"/>
<dbReference type="AlphaFoldDB" id="A0A0K2SM09"/>
<dbReference type="SUPFAM" id="SSF46785">
    <property type="entry name" value="Winged helix' DNA-binding domain"/>
    <property type="match status" value="1"/>
</dbReference>
<keyword evidence="8" id="KW-1185">Reference proteome</keyword>
<evidence type="ECO:0000256" key="5">
    <source>
        <dbReference type="SAM" id="MobiDB-lite"/>
    </source>
</evidence>
<gene>
    <name evidence="7" type="ORF">LIP_2028</name>
</gene>
<evidence type="ECO:0000256" key="3">
    <source>
        <dbReference type="ARBA" id="ARBA00023125"/>
    </source>
</evidence>
<keyword evidence="3" id="KW-0238">DNA-binding</keyword>
<dbReference type="EMBL" id="AP014924">
    <property type="protein sequence ID" value="BAS27869.1"/>
    <property type="molecule type" value="Genomic_DNA"/>
</dbReference>
<evidence type="ECO:0000256" key="4">
    <source>
        <dbReference type="ARBA" id="ARBA00023163"/>
    </source>
</evidence>
<dbReference type="PROSITE" id="PS50943">
    <property type="entry name" value="HTH_CROC1"/>
    <property type="match status" value="1"/>
</dbReference>
<dbReference type="Gene3D" id="1.10.10.60">
    <property type="entry name" value="Homeodomain-like"/>
    <property type="match status" value="1"/>
</dbReference>
<reference evidence="8" key="2">
    <citation type="journal article" date="2016" name="Int. J. Syst. Evol. Microbiol.">
        <title>Complete genome sequence and cell structure of Limnochorda pilosa, a Gram-negative spore-former within the phylum Firmicutes.</title>
        <authorList>
            <person name="Watanabe M."/>
            <person name="Kojima H."/>
            <person name="Fukui M."/>
        </authorList>
    </citation>
    <scope>NUCLEOTIDE SEQUENCE [LARGE SCALE GENOMIC DNA]</scope>
    <source>
        <strain evidence="8">HC45</strain>
    </source>
</reference>
<accession>A0A0K2SM09</accession>
<organism evidence="7 8">
    <name type="scientific">Limnochorda pilosa</name>
    <dbReference type="NCBI Taxonomy" id="1555112"/>
    <lineage>
        <taxon>Bacteria</taxon>
        <taxon>Bacillati</taxon>
        <taxon>Bacillota</taxon>
        <taxon>Limnochordia</taxon>
        <taxon>Limnochordales</taxon>
        <taxon>Limnochordaceae</taxon>
        <taxon>Limnochorda</taxon>
    </lineage>
</organism>
<dbReference type="InterPro" id="IPR051054">
    <property type="entry name" value="SorC_transcr_regulators"/>
</dbReference>
<dbReference type="InterPro" id="IPR036390">
    <property type="entry name" value="WH_DNA-bd_sf"/>
</dbReference>
<evidence type="ECO:0000313" key="7">
    <source>
        <dbReference type="EMBL" id="BAS27869.1"/>
    </source>
</evidence>
<dbReference type="InterPro" id="IPR000835">
    <property type="entry name" value="HTH_MarR-typ"/>
</dbReference>
<dbReference type="GO" id="GO:0003700">
    <property type="term" value="F:DNA-binding transcription factor activity"/>
    <property type="evidence" value="ECO:0007669"/>
    <property type="project" value="InterPro"/>
</dbReference>
<evidence type="ECO:0000259" key="6">
    <source>
        <dbReference type="PROSITE" id="PS50943"/>
    </source>
</evidence>
<dbReference type="GO" id="GO:0003677">
    <property type="term" value="F:DNA binding"/>
    <property type="evidence" value="ECO:0007669"/>
    <property type="project" value="UniProtKB-KW"/>
</dbReference>
<dbReference type="Pfam" id="PF12802">
    <property type="entry name" value="MarR_2"/>
    <property type="match status" value="1"/>
</dbReference>
<name>A0A0K2SM09_LIMPI</name>
<protein>
    <submittedName>
        <fullName evidence="7">Transcriptional regulator</fullName>
    </submittedName>
</protein>
<dbReference type="PANTHER" id="PTHR34294">
    <property type="entry name" value="TRANSCRIPTIONAL REGULATOR-RELATED"/>
    <property type="match status" value="1"/>
</dbReference>
<keyword evidence="2" id="KW-0805">Transcription regulation</keyword>
<evidence type="ECO:0000256" key="2">
    <source>
        <dbReference type="ARBA" id="ARBA00023015"/>
    </source>
</evidence>
<dbReference type="Pfam" id="PF04198">
    <property type="entry name" value="Sugar-bind"/>
    <property type="match status" value="1"/>
</dbReference>
<dbReference type="Gene3D" id="3.40.50.1360">
    <property type="match status" value="1"/>
</dbReference>
<dbReference type="GO" id="GO:0030246">
    <property type="term" value="F:carbohydrate binding"/>
    <property type="evidence" value="ECO:0007669"/>
    <property type="project" value="InterPro"/>
</dbReference>
<feature type="compositionally biased region" description="Polar residues" evidence="5">
    <location>
        <begin position="310"/>
        <end position="321"/>
    </location>
</feature>
<dbReference type="SUPFAM" id="SSF100950">
    <property type="entry name" value="NagB/RpiA/CoA transferase-like"/>
    <property type="match status" value="1"/>
</dbReference>
<dbReference type="InterPro" id="IPR007324">
    <property type="entry name" value="Sugar-bd_dom_put"/>
</dbReference>
<dbReference type="CDD" id="cd00093">
    <property type="entry name" value="HTH_XRE"/>
    <property type="match status" value="1"/>
</dbReference>
<dbReference type="PANTHER" id="PTHR34294:SF1">
    <property type="entry name" value="TRANSCRIPTIONAL REGULATOR LSRR"/>
    <property type="match status" value="1"/>
</dbReference>
<dbReference type="STRING" id="1555112.LIP_2028"/>
<evidence type="ECO:0000256" key="1">
    <source>
        <dbReference type="ARBA" id="ARBA00010466"/>
    </source>
</evidence>
<dbReference type="InterPro" id="IPR037171">
    <property type="entry name" value="NagB/RpiA_transferase-like"/>
</dbReference>